<accession>K9TS37</accession>
<proteinExistence type="predicted"/>
<reference evidence="1 2" key="1">
    <citation type="submission" date="2012-06" db="EMBL/GenBank/DDBJ databases">
        <title>Finished chromosome of genome of Oscillatoria acuminata PCC 6304.</title>
        <authorList>
            <consortium name="US DOE Joint Genome Institute"/>
            <person name="Gugger M."/>
            <person name="Coursin T."/>
            <person name="Rippka R."/>
            <person name="Tandeau De Marsac N."/>
            <person name="Huntemann M."/>
            <person name="Wei C.-L."/>
            <person name="Han J."/>
            <person name="Detter J.C."/>
            <person name="Han C."/>
            <person name="Tapia R."/>
            <person name="Davenport K."/>
            <person name="Daligault H."/>
            <person name="Erkkila T."/>
            <person name="Gu W."/>
            <person name="Munk A.C.C."/>
            <person name="Teshima H."/>
            <person name="Xu Y."/>
            <person name="Chain P."/>
            <person name="Chen A."/>
            <person name="Krypides N."/>
            <person name="Mavromatis K."/>
            <person name="Markowitz V."/>
            <person name="Szeto E."/>
            <person name="Ivanova N."/>
            <person name="Mikhailova N."/>
            <person name="Ovchinnikova G."/>
            <person name="Pagani I."/>
            <person name="Pati A."/>
            <person name="Goodwin L."/>
            <person name="Peters L."/>
            <person name="Pitluck S."/>
            <person name="Woyke T."/>
            <person name="Kerfeld C."/>
        </authorList>
    </citation>
    <scope>NUCLEOTIDE SEQUENCE [LARGE SCALE GENOMIC DNA]</scope>
    <source>
        <strain evidence="1 2">PCC 6304</strain>
    </source>
</reference>
<dbReference type="Proteomes" id="UP000010367">
    <property type="component" value="Chromosome"/>
</dbReference>
<dbReference type="STRING" id="56110.Oscil6304_5755"/>
<evidence type="ECO:0000313" key="2">
    <source>
        <dbReference type="Proteomes" id="UP000010367"/>
    </source>
</evidence>
<dbReference type="EMBL" id="CP003607">
    <property type="protein sequence ID" value="AFY85228.1"/>
    <property type="molecule type" value="Genomic_DNA"/>
</dbReference>
<organism evidence="1 2">
    <name type="scientific">Oscillatoria acuminata PCC 6304</name>
    <dbReference type="NCBI Taxonomy" id="56110"/>
    <lineage>
        <taxon>Bacteria</taxon>
        <taxon>Bacillati</taxon>
        <taxon>Cyanobacteriota</taxon>
        <taxon>Cyanophyceae</taxon>
        <taxon>Oscillatoriophycideae</taxon>
        <taxon>Oscillatoriales</taxon>
        <taxon>Oscillatoriaceae</taxon>
        <taxon>Oscillatoria</taxon>
    </lineage>
</organism>
<protein>
    <submittedName>
        <fullName evidence="1">Uncharacterized protein</fullName>
    </submittedName>
</protein>
<dbReference type="KEGG" id="oac:Oscil6304_5755"/>
<dbReference type="HOGENOM" id="CLU_2383334_0_0_3"/>
<dbReference type="RefSeq" id="WP_015151834.1">
    <property type="nucleotide sequence ID" value="NC_019693.1"/>
</dbReference>
<gene>
    <name evidence="1" type="ORF">Oscil6304_5755</name>
</gene>
<dbReference type="AlphaFoldDB" id="K9TS37"/>
<evidence type="ECO:0000313" key="1">
    <source>
        <dbReference type="EMBL" id="AFY85228.1"/>
    </source>
</evidence>
<sequence length="94" mass="10629">MKTGVLGKGDRLAMVYPGPRSFAHPQVAPIYIASFVGVCHKESEHFARFLYDLYSFIRNPIVIVCKNPHPKGWGYTNEARLRGLKDQGPMTHDK</sequence>
<name>K9TS37_9CYAN</name>
<keyword evidence="2" id="KW-1185">Reference proteome</keyword>
<dbReference type="InParanoid" id="K9TS37"/>